<dbReference type="PANTHER" id="PTHR20837">
    <property type="entry name" value="CENTROSOMAL PROTEIN-RELATED"/>
    <property type="match status" value="1"/>
</dbReference>
<dbReference type="AlphaFoldDB" id="A0A1Y3AMU9"/>
<proteinExistence type="predicted"/>
<evidence type="ECO:0000259" key="2">
    <source>
        <dbReference type="Pfam" id="PF24656"/>
    </source>
</evidence>
<dbReference type="Pfam" id="PF24656">
    <property type="entry name" value="CEPT76_peptidase"/>
    <property type="match status" value="1"/>
</dbReference>
<feature type="region of interest" description="Disordered" evidence="1">
    <location>
        <begin position="32"/>
        <end position="54"/>
    </location>
</feature>
<reference evidence="3 4" key="1">
    <citation type="submission" date="2017-03" db="EMBL/GenBank/DDBJ databases">
        <title>Genome Survey of Euroglyphus maynei.</title>
        <authorList>
            <person name="Arlian L.G."/>
            <person name="Morgan M.S."/>
            <person name="Rider S.D."/>
        </authorList>
    </citation>
    <scope>NUCLEOTIDE SEQUENCE [LARGE SCALE GENOMIC DNA]</scope>
    <source>
        <strain evidence="3">Arlian Lab</strain>
        <tissue evidence="3">Whole body</tissue>
    </source>
</reference>
<protein>
    <recommendedName>
        <fullName evidence="2">CEP76/DRC7 peptidase-like domain-containing protein</fullName>
    </recommendedName>
</protein>
<dbReference type="InterPro" id="IPR052434">
    <property type="entry name" value="Tectonic-like_complex_comp"/>
</dbReference>
<evidence type="ECO:0000313" key="3">
    <source>
        <dbReference type="EMBL" id="OTF69750.1"/>
    </source>
</evidence>
<dbReference type="Proteomes" id="UP000194236">
    <property type="component" value="Unassembled WGS sequence"/>
</dbReference>
<accession>A0A1Y3AMU9</accession>
<dbReference type="OrthoDB" id="2162143at2759"/>
<dbReference type="GO" id="GO:0035869">
    <property type="term" value="C:ciliary transition zone"/>
    <property type="evidence" value="ECO:0007669"/>
    <property type="project" value="TreeGrafter"/>
</dbReference>
<evidence type="ECO:0000313" key="4">
    <source>
        <dbReference type="Proteomes" id="UP000194236"/>
    </source>
</evidence>
<comment type="caution">
    <text evidence="3">The sequence shown here is derived from an EMBL/GenBank/DDBJ whole genome shotgun (WGS) entry which is preliminary data.</text>
</comment>
<dbReference type="GO" id="GO:1905515">
    <property type="term" value="P:non-motile cilium assembly"/>
    <property type="evidence" value="ECO:0007669"/>
    <property type="project" value="TreeGrafter"/>
</dbReference>
<sequence length="342" mass="39700">MFLPKLEGSFQLFSPYFIPKYTSSRKSNNFLRLKSSRPRPHTDDDANDDDDDSGKFARTVDQVLSYTKENSEIFSSIGSLPDISLSLFITIDPHVEWNPPLKMNHQSIESTELLDYCEKWLQSLYQRFPRRRFICMVDNLQHRSVLAIRFLTPLKPPTFDELSPFQLSDLKNDKKKSKLSKLSHKNSLYIPLIIRYVSLIPSLLESNQHIKNSSTNRRFFDRWSKSNIWMDVYQFLTIRIGCQAEHAILLACFLQYMNKKAYLAIGTGLLDGPTAYVIVYSEFNDSETNTNSMNEEYDAKNECILIDAKRGRQFFVQDYHCTMISIDSIITPDNVSEFDLAS</sequence>
<dbReference type="InterPro" id="IPR056290">
    <property type="entry name" value="CEPT76/DRC7_peptidase-like_dom"/>
</dbReference>
<dbReference type="PANTHER" id="PTHR20837:SF0">
    <property type="entry name" value="COILED-COIL AND C2 DOMAIN-CONTAINING PROTEIN 2A"/>
    <property type="match status" value="1"/>
</dbReference>
<gene>
    <name evidence="3" type="ORF">BLA29_001275</name>
</gene>
<dbReference type="GO" id="GO:1904491">
    <property type="term" value="P:protein localization to ciliary transition zone"/>
    <property type="evidence" value="ECO:0007669"/>
    <property type="project" value="TreeGrafter"/>
</dbReference>
<dbReference type="EMBL" id="MUJZ01068990">
    <property type="protein sequence ID" value="OTF69750.1"/>
    <property type="molecule type" value="Genomic_DNA"/>
</dbReference>
<keyword evidence="4" id="KW-1185">Reference proteome</keyword>
<organism evidence="3 4">
    <name type="scientific">Euroglyphus maynei</name>
    <name type="common">Mayne's house dust mite</name>
    <dbReference type="NCBI Taxonomy" id="6958"/>
    <lineage>
        <taxon>Eukaryota</taxon>
        <taxon>Metazoa</taxon>
        <taxon>Ecdysozoa</taxon>
        <taxon>Arthropoda</taxon>
        <taxon>Chelicerata</taxon>
        <taxon>Arachnida</taxon>
        <taxon>Acari</taxon>
        <taxon>Acariformes</taxon>
        <taxon>Sarcoptiformes</taxon>
        <taxon>Astigmata</taxon>
        <taxon>Psoroptidia</taxon>
        <taxon>Analgoidea</taxon>
        <taxon>Pyroglyphidae</taxon>
        <taxon>Pyroglyphinae</taxon>
        <taxon>Euroglyphus</taxon>
    </lineage>
</organism>
<feature type="domain" description="CEP76/DRC7 peptidase-like" evidence="2">
    <location>
        <begin position="227"/>
        <end position="335"/>
    </location>
</feature>
<name>A0A1Y3AMU9_EURMA</name>
<evidence type="ECO:0000256" key="1">
    <source>
        <dbReference type="SAM" id="MobiDB-lite"/>
    </source>
</evidence>